<dbReference type="InterPro" id="IPR005789">
    <property type="entry name" value="Thr_deHydtase_catblc"/>
</dbReference>
<keyword evidence="4" id="KW-0456">Lyase</keyword>
<dbReference type="AlphaFoldDB" id="A0ABD3MH96"/>
<evidence type="ECO:0000256" key="4">
    <source>
        <dbReference type="ARBA" id="ARBA00023239"/>
    </source>
</evidence>
<dbReference type="CDD" id="cd04886">
    <property type="entry name" value="ACT_ThrD-II-like"/>
    <property type="match status" value="1"/>
</dbReference>
<accession>A0ABD3MH96</accession>
<evidence type="ECO:0000256" key="2">
    <source>
        <dbReference type="ARBA" id="ARBA00010869"/>
    </source>
</evidence>
<name>A0ABD3MH96_9STRA</name>
<dbReference type="InterPro" id="IPR036052">
    <property type="entry name" value="TrpB-like_PALP_sf"/>
</dbReference>
<dbReference type="NCBIfam" id="TIGR01127">
    <property type="entry name" value="ilvA_1Cterm"/>
    <property type="match status" value="1"/>
</dbReference>
<evidence type="ECO:0000313" key="7">
    <source>
        <dbReference type="EMBL" id="KAL3763293.1"/>
    </source>
</evidence>
<comment type="caution">
    <text evidence="7">The sequence shown here is derived from an EMBL/GenBank/DDBJ whole genome shotgun (WGS) entry which is preliminary data.</text>
</comment>
<comment type="similarity">
    <text evidence="2">Belongs to the serine/threonine dehydratase family.</text>
</comment>
<gene>
    <name evidence="7" type="ORF">ACHAWU_008996</name>
</gene>
<dbReference type="CDD" id="cd01562">
    <property type="entry name" value="Thr-dehyd"/>
    <property type="match status" value="1"/>
</dbReference>
<dbReference type="Pfam" id="PF00291">
    <property type="entry name" value="PALP"/>
    <property type="match status" value="1"/>
</dbReference>
<feature type="domain" description="Tryptophan synthase beta chain-like PALP" evidence="6">
    <location>
        <begin position="104"/>
        <end position="401"/>
    </location>
</feature>
<proteinExistence type="inferred from homology"/>
<sequence>MIRSILSSVPRRSIASFSPTPTALATKSRGAAPSLFVAAIPINRSISIEAGPESEDDTSPTSSSIDEDPSPSPPRRKTKTEREKLLESLPVTYADISRANVAIRNGVKRTPCIKSYFLSELLGANIFLKTEFQQFTGSFKERGARNAILALLRVMGKEKLQQTGVIAASAGNHALALAYHGKDLGVPVTVVMPTVAPLAKVDKCRKFGAKIIIEGSHIGEAKAYAEQLIASEGLEYVNGYDDPPIIAGAGTLGIEIIEDVPCVDVVVVPVGGAGLIAGISCAVKTLKPDVTVFGVEPEFAASYIAALKAGKPVPVEVTPTLADGLAVPTVGPHAFEVARQYVDECVTCTEKEVSLAILRLIENEKMVVEGGGATGLAALLPGAQLDRPELKGKNIVIPLCGGNIDTTVLGRVLERGLAADDRLKALVATVSDRPGGIARLTTLLGNNGASIKDIYHERAFLHANIDHVRVKVVIELQGKDHAQKIKQILIAEGYNPVWDDDNHKKMI</sequence>
<protein>
    <recommendedName>
        <fullName evidence="6">Tryptophan synthase beta chain-like PALP domain-containing protein</fullName>
    </recommendedName>
</protein>
<keyword evidence="8" id="KW-1185">Reference proteome</keyword>
<dbReference type="SUPFAM" id="SSF55021">
    <property type="entry name" value="ACT-like"/>
    <property type="match status" value="1"/>
</dbReference>
<evidence type="ECO:0000256" key="1">
    <source>
        <dbReference type="ARBA" id="ARBA00001933"/>
    </source>
</evidence>
<dbReference type="PANTHER" id="PTHR48078:SF19">
    <property type="entry name" value="ACT DOMAIN-CONTAINING PROTEIN"/>
    <property type="match status" value="1"/>
</dbReference>
<dbReference type="PANTHER" id="PTHR48078">
    <property type="entry name" value="THREONINE DEHYDRATASE, MITOCHONDRIAL-RELATED"/>
    <property type="match status" value="1"/>
</dbReference>
<dbReference type="InterPro" id="IPR044561">
    <property type="entry name" value="ACT_ThrD-II-like"/>
</dbReference>
<dbReference type="FunFam" id="3.40.50.1100:FF:000007">
    <property type="entry name" value="L-threonine dehydratase catabolic TdcB"/>
    <property type="match status" value="1"/>
</dbReference>
<evidence type="ECO:0000256" key="5">
    <source>
        <dbReference type="SAM" id="MobiDB-lite"/>
    </source>
</evidence>
<keyword evidence="3" id="KW-0663">Pyridoxal phosphate</keyword>
<dbReference type="InterPro" id="IPR050147">
    <property type="entry name" value="Ser/Thr_Dehydratase"/>
</dbReference>
<organism evidence="7 8">
    <name type="scientific">Discostella pseudostelligera</name>
    <dbReference type="NCBI Taxonomy" id="259834"/>
    <lineage>
        <taxon>Eukaryota</taxon>
        <taxon>Sar</taxon>
        <taxon>Stramenopiles</taxon>
        <taxon>Ochrophyta</taxon>
        <taxon>Bacillariophyta</taxon>
        <taxon>Coscinodiscophyceae</taxon>
        <taxon>Thalassiosirophycidae</taxon>
        <taxon>Stephanodiscales</taxon>
        <taxon>Stephanodiscaceae</taxon>
        <taxon>Discostella</taxon>
    </lineage>
</organism>
<dbReference type="Gene3D" id="3.40.50.1100">
    <property type="match status" value="2"/>
</dbReference>
<dbReference type="Proteomes" id="UP001530293">
    <property type="component" value="Unassembled WGS sequence"/>
</dbReference>
<evidence type="ECO:0000256" key="3">
    <source>
        <dbReference type="ARBA" id="ARBA00022898"/>
    </source>
</evidence>
<dbReference type="GO" id="GO:0016841">
    <property type="term" value="F:ammonia-lyase activity"/>
    <property type="evidence" value="ECO:0007669"/>
    <property type="project" value="UniProtKB-ARBA"/>
</dbReference>
<dbReference type="InterPro" id="IPR001926">
    <property type="entry name" value="TrpB-like_PALP"/>
</dbReference>
<evidence type="ECO:0000259" key="6">
    <source>
        <dbReference type="Pfam" id="PF00291"/>
    </source>
</evidence>
<dbReference type="SUPFAM" id="SSF53686">
    <property type="entry name" value="Tryptophan synthase beta subunit-like PLP-dependent enzymes"/>
    <property type="match status" value="1"/>
</dbReference>
<dbReference type="EMBL" id="JALLBG020000124">
    <property type="protein sequence ID" value="KAL3763293.1"/>
    <property type="molecule type" value="Genomic_DNA"/>
</dbReference>
<reference evidence="7 8" key="1">
    <citation type="submission" date="2024-10" db="EMBL/GenBank/DDBJ databases">
        <title>Updated reference genomes for cyclostephanoid diatoms.</title>
        <authorList>
            <person name="Roberts W.R."/>
            <person name="Alverson A.J."/>
        </authorList>
    </citation>
    <scope>NUCLEOTIDE SEQUENCE [LARGE SCALE GENOMIC DNA]</scope>
    <source>
        <strain evidence="7 8">AJA232-27</strain>
    </source>
</reference>
<evidence type="ECO:0000313" key="8">
    <source>
        <dbReference type="Proteomes" id="UP001530293"/>
    </source>
</evidence>
<comment type="cofactor">
    <cofactor evidence="1">
        <name>pyridoxal 5'-phosphate</name>
        <dbReference type="ChEBI" id="CHEBI:597326"/>
    </cofactor>
</comment>
<dbReference type="InterPro" id="IPR045865">
    <property type="entry name" value="ACT-like_dom_sf"/>
</dbReference>
<feature type="region of interest" description="Disordered" evidence="5">
    <location>
        <begin position="47"/>
        <end position="84"/>
    </location>
</feature>